<comment type="caution">
    <text evidence="1">The sequence shown here is derived from an EMBL/GenBank/DDBJ whole genome shotgun (WGS) entry which is preliminary data.</text>
</comment>
<evidence type="ECO:0000313" key="1">
    <source>
        <dbReference type="EMBL" id="CAJ2674538.1"/>
    </source>
</evidence>
<name>A0ACB0M1N2_TRIPR</name>
<evidence type="ECO:0000313" key="2">
    <source>
        <dbReference type="Proteomes" id="UP001177021"/>
    </source>
</evidence>
<dbReference type="EMBL" id="CASHSV030000716">
    <property type="protein sequence ID" value="CAJ2674538.1"/>
    <property type="molecule type" value="Genomic_DNA"/>
</dbReference>
<sequence length="213" mass="23722">MDASSSSASHAEFDYLFKLLMIGDSGVGKSTLLLRFTSDTFEDLSPTIGVDFKVKYVTLGGKKLKLAIWDTAGQERFRTLTGSYYRGAQGIIMVYDVTRRDTFTNLSDIWAKEIDLYSTNQDCIKMLVGNKVDKESERVVTKKEAVDFARQYGCLYTECSAKTRVNVEQCFEELVLKVLDTPSLLAEGSSGVKKNIFKQKPQESDASSTSSCC</sequence>
<dbReference type="Proteomes" id="UP001177021">
    <property type="component" value="Unassembled WGS sequence"/>
</dbReference>
<proteinExistence type="predicted"/>
<reference evidence="1" key="1">
    <citation type="submission" date="2023-10" db="EMBL/GenBank/DDBJ databases">
        <authorList>
            <person name="Rodriguez Cubillos JULIANA M."/>
            <person name="De Vega J."/>
        </authorList>
    </citation>
    <scope>NUCLEOTIDE SEQUENCE</scope>
</reference>
<gene>
    <name evidence="1" type="ORF">MILVUS5_LOCUS37755</name>
</gene>
<organism evidence="1 2">
    <name type="scientific">Trifolium pratense</name>
    <name type="common">Red clover</name>
    <dbReference type="NCBI Taxonomy" id="57577"/>
    <lineage>
        <taxon>Eukaryota</taxon>
        <taxon>Viridiplantae</taxon>
        <taxon>Streptophyta</taxon>
        <taxon>Embryophyta</taxon>
        <taxon>Tracheophyta</taxon>
        <taxon>Spermatophyta</taxon>
        <taxon>Magnoliopsida</taxon>
        <taxon>eudicotyledons</taxon>
        <taxon>Gunneridae</taxon>
        <taxon>Pentapetalae</taxon>
        <taxon>rosids</taxon>
        <taxon>fabids</taxon>
        <taxon>Fabales</taxon>
        <taxon>Fabaceae</taxon>
        <taxon>Papilionoideae</taxon>
        <taxon>50 kb inversion clade</taxon>
        <taxon>NPAAA clade</taxon>
        <taxon>Hologalegina</taxon>
        <taxon>IRL clade</taxon>
        <taxon>Trifolieae</taxon>
        <taxon>Trifolium</taxon>
    </lineage>
</organism>
<accession>A0ACB0M1N2</accession>
<keyword evidence="2" id="KW-1185">Reference proteome</keyword>
<protein>
    <submittedName>
        <fullName evidence="1">Uncharacterized protein</fullName>
    </submittedName>
</protein>